<dbReference type="FunCoup" id="A0A2I1DI92">
    <property type="interactions" value="31"/>
</dbReference>
<evidence type="ECO:0000313" key="4">
    <source>
        <dbReference type="EMBL" id="PKY09592.1"/>
    </source>
</evidence>
<protein>
    <submittedName>
        <fullName evidence="4">GNAT family N-acetyltransferase</fullName>
    </submittedName>
</protein>
<dbReference type="Proteomes" id="UP000234329">
    <property type="component" value="Unassembled WGS sequence"/>
</dbReference>
<keyword evidence="5" id="KW-1185">Reference proteome</keyword>
<proteinExistence type="predicted"/>
<sequence length="138" mass="15873">MLIRLLEQQDLPIILPLVQLLNPTVSPAQLAQRLQEMMGQGYECAAAFMADNCVGVAGIWLGTRFWCGRYLDVDNVVVDPAYRDHGIGQQLMNWVENYARQQRCEIMVLDAYVTNQAARRFYERNAYQIVGHHFVKKL</sequence>
<keyword evidence="2" id="KW-0012">Acyltransferase</keyword>
<dbReference type="InterPro" id="IPR016181">
    <property type="entry name" value="Acyl_CoA_acyltransferase"/>
</dbReference>
<name>A0A2I1DI92_9PROT</name>
<dbReference type="SUPFAM" id="SSF55729">
    <property type="entry name" value="Acyl-CoA N-acyltransferases (Nat)"/>
    <property type="match status" value="1"/>
</dbReference>
<dbReference type="CDD" id="cd04301">
    <property type="entry name" value="NAT_SF"/>
    <property type="match status" value="1"/>
</dbReference>
<dbReference type="GO" id="GO:0016747">
    <property type="term" value="F:acyltransferase activity, transferring groups other than amino-acyl groups"/>
    <property type="evidence" value="ECO:0007669"/>
    <property type="project" value="InterPro"/>
</dbReference>
<feature type="domain" description="N-acetyltransferase" evidence="3">
    <location>
        <begin position="1"/>
        <end position="138"/>
    </location>
</feature>
<reference evidence="4 5" key="1">
    <citation type="submission" date="2017-03" db="EMBL/GenBank/DDBJ databases">
        <title>Draft genime sequence of the acidophilic sulfur-oxidizing bacterium Acidithiobacillus sp. SH, isolated from seawater.</title>
        <authorList>
            <person name="Sharmin S."/>
            <person name="Tokuhisa M."/>
            <person name="Kanao T."/>
            <person name="Kamimura K."/>
        </authorList>
    </citation>
    <scope>NUCLEOTIDE SEQUENCE [LARGE SCALE GENOMIC DNA]</scope>
    <source>
        <strain evidence="4 5">SH</strain>
    </source>
</reference>
<evidence type="ECO:0000313" key="5">
    <source>
        <dbReference type="Proteomes" id="UP000234329"/>
    </source>
</evidence>
<accession>A0A2I1DI92</accession>
<dbReference type="EMBL" id="MXAV01000056">
    <property type="protein sequence ID" value="PKY09592.1"/>
    <property type="molecule type" value="Genomic_DNA"/>
</dbReference>
<dbReference type="InterPro" id="IPR050680">
    <property type="entry name" value="YpeA/RimI_acetyltransf"/>
</dbReference>
<evidence type="ECO:0000256" key="1">
    <source>
        <dbReference type="ARBA" id="ARBA00022679"/>
    </source>
</evidence>
<dbReference type="PANTHER" id="PTHR43420">
    <property type="entry name" value="ACETYLTRANSFERASE"/>
    <property type="match status" value="1"/>
</dbReference>
<dbReference type="Pfam" id="PF00583">
    <property type="entry name" value="Acetyltransf_1"/>
    <property type="match status" value="1"/>
</dbReference>
<dbReference type="PROSITE" id="PS51186">
    <property type="entry name" value="GNAT"/>
    <property type="match status" value="1"/>
</dbReference>
<evidence type="ECO:0000259" key="3">
    <source>
        <dbReference type="PROSITE" id="PS51186"/>
    </source>
</evidence>
<dbReference type="AlphaFoldDB" id="A0A2I1DI92"/>
<gene>
    <name evidence="4" type="ORF">B1757_14585</name>
</gene>
<dbReference type="InterPro" id="IPR000182">
    <property type="entry name" value="GNAT_dom"/>
</dbReference>
<dbReference type="InParanoid" id="A0A2I1DI92"/>
<dbReference type="OrthoDB" id="9805924at2"/>
<keyword evidence="1 4" id="KW-0808">Transferase</keyword>
<evidence type="ECO:0000256" key="2">
    <source>
        <dbReference type="ARBA" id="ARBA00023315"/>
    </source>
</evidence>
<organism evidence="4 5">
    <name type="scientific">Acidithiobacillus marinus</name>
    <dbReference type="NCBI Taxonomy" id="187490"/>
    <lineage>
        <taxon>Bacteria</taxon>
        <taxon>Pseudomonadati</taxon>
        <taxon>Pseudomonadota</taxon>
        <taxon>Acidithiobacillia</taxon>
        <taxon>Acidithiobacillales</taxon>
        <taxon>Acidithiobacillaceae</taxon>
        <taxon>Acidithiobacillus</taxon>
    </lineage>
</organism>
<comment type="caution">
    <text evidence="4">The sequence shown here is derived from an EMBL/GenBank/DDBJ whole genome shotgun (WGS) entry which is preliminary data.</text>
</comment>
<dbReference type="Gene3D" id="3.40.630.30">
    <property type="match status" value="1"/>
</dbReference>